<name>A0A2P2NB66_RHIMU</name>
<dbReference type="AlphaFoldDB" id="A0A2P2NB66"/>
<sequence>MKLKGLEATSFHTNVQIMTSL</sequence>
<protein>
    <submittedName>
        <fullName evidence="1">Uncharacterized protein</fullName>
    </submittedName>
</protein>
<accession>A0A2P2NB66</accession>
<dbReference type="EMBL" id="GGEC01059223">
    <property type="protein sequence ID" value="MBX39707.1"/>
    <property type="molecule type" value="Transcribed_RNA"/>
</dbReference>
<evidence type="ECO:0000313" key="1">
    <source>
        <dbReference type="EMBL" id="MBX39707.1"/>
    </source>
</evidence>
<reference evidence="1" key="1">
    <citation type="submission" date="2018-02" db="EMBL/GenBank/DDBJ databases">
        <title>Rhizophora mucronata_Transcriptome.</title>
        <authorList>
            <person name="Meera S.P."/>
            <person name="Sreeshan A."/>
            <person name="Augustine A."/>
        </authorList>
    </citation>
    <scope>NUCLEOTIDE SEQUENCE</scope>
    <source>
        <tissue evidence="1">Leaf</tissue>
    </source>
</reference>
<organism evidence="1">
    <name type="scientific">Rhizophora mucronata</name>
    <name type="common">Asiatic mangrove</name>
    <dbReference type="NCBI Taxonomy" id="61149"/>
    <lineage>
        <taxon>Eukaryota</taxon>
        <taxon>Viridiplantae</taxon>
        <taxon>Streptophyta</taxon>
        <taxon>Embryophyta</taxon>
        <taxon>Tracheophyta</taxon>
        <taxon>Spermatophyta</taxon>
        <taxon>Magnoliopsida</taxon>
        <taxon>eudicotyledons</taxon>
        <taxon>Gunneridae</taxon>
        <taxon>Pentapetalae</taxon>
        <taxon>rosids</taxon>
        <taxon>fabids</taxon>
        <taxon>Malpighiales</taxon>
        <taxon>Rhizophoraceae</taxon>
        <taxon>Rhizophora</taxon>
    </lineage>
</organism>
<proteinExistence type="predicted"/>